<comment type="caution">
    <text evidence="18">The sequence shown here is derived from an EMBL/GenBank/DDBJ whole genome shotgun (WGS) entry which is preliminary data.</text>
</comment>
<dbReference type="InterPro" id="IPR024084">
    <property type="entry name" value="IsoPropMal-DH-like_dom"/>
</dbReference>
<dbReference type="GO" id="GO:0003862">
    <property type="term" value="F:3-isopropylmalate dehydrogenase activity"/>
    <property type="evidence" value="ECO:0007669"/>
    <property type="project" value="UniProtKB-UniRule"/>
</dbReference>
<keyword evidence="12 15" id="KW-0464">Manganese</keyword>
<evidence type="ECO:0000256" key="15">
    <source>
        <dbReference type="HAMAP-Rule" id="MF_01033"/>
    </source>
</evidence>
<feature type="binding site" evidence="15">
    <location>
        <begin position="75"/>
        <end position="88"/>
    </location>
    <ligand>
        <name>NAD(+)</name>
        <dbReference type="ChEBI" id="CHEBI:57540"/>
    </ligand>
</feature>
<comment type="subunit">
    <text evidence="5 15 16">Homodimer.</text>
</comment>
<comment type="cofactor">
    <cofactor evidence="2">
        <name>Mn(2+)</name>
        <dbReference type="ChEBI" id="CHEBI:29035"/>
    </cofactor>
</comment>
<comment type="similarity">
    <text evidence="4 15">Belongs to the isocitrate and isopropylmalate dehydrogenases family. LeuB type 1 subfamily.</text>
</comment>
<evidence type="ECO:0000256" key="14">
    <source>
        <dbReference type="ARBA" id="ARBA00023577"/>
    </source>
</evidence>
<evidence type="ECO:0000256" key="2">
    <source>
        <dbReference type="ARBA" id="ARBA00001936"/>
    </source>
</evidence>
<evidence type="ECO:0000313" key="19">
    <source>
        <dbReference type="Proteomes" id="UP000281474"/>
    </source>
</evidence>
<feature type="binding site" evidence="15">
    <location>
        <position position="106"/>
    </location>
    <ligand>
        <name>substrate</name>
    </ligand>
</feature>
<evidence type="ECO:0000256" key="3">
    <source>
        <dbReference type="ARBA" id="ARBA00004762"/>
    </source>
</evidence>
<evidence type="ECO:0000256" key="16">
    <source>
        <dbReference type="RuleBase" id="RU004445"/>
    </source>
</evidence>
<feature type="domain" description="Isopropylmalate dehydrogenase-like" evidence="17">
    <location>
        <begin position="3"/>
        <end position="356"/>
    </location>
</feature>
<comment type="catalytic activity">
    <reaction evidence="1 15 16">
        <text>(2R,3S)-3-isopropylmalate + NAD(+) = 4-methyl-2-oxopentanoate + CO2 + NADH</text>
        <dbReference type="Rhea" id="RHEA:32271"/>
        <dbReference type="ChEBI" id="CHEBI:16526"/>
        <dbReference type="ChEBI" id="CHEBI:17865"/>
        <dbReference type="ChEBI" id="CHEBI:35121"/>
        <dbReference type="ChEBI" id="CHEBI:57540"/>
        <dbReference type="ChEBI" id="CHEBI:57945"/>
        <dbReference type="EC" id="1.1.1.85"/>
    </reaction>
</comment>
<dbReference type="PANTHER" id="PTHR42979">
    <property type="entry name" value="3-ISOPROPYLMALATE DEHYDROGENASE"/>
    <property type="match status" value="1"/>
</dbReference>
<evidence type="ECO:0000256" key="9">
    <source>
        <dbReference type="ARBA" id="ARBA00022842"/>
    </source>
</evidence>
<evidence type="ECO:0000256" key="1">
    <source>
        <dbReference type="ARBA" id="ARBA00000624"/>
    </source>
</evidence>
<keyword evidence="6 15" id="KW-0432">Leucine biosynthesis</keyword>
<dbReference type="EC" id="1.1.1.85" evidence="15"/>
<dbReference type="Gene3D" id="3.40.718.10">
    <property type="entry name" value="Isopropylmalate Dehydrogenase"/>
    <property type="match status" value="1"/>
</dbReference>
<dbReference type="GO" id="GO:0000287">
    <property type="term" value="F:magnesium ion binding"/>
    <property type="evidence" value="ECO:0007669"/>
    <property type="project" value="InterPro"/>
</dbReference>
<comment type="cofactor">
    <cofactor evidence="15 16">
        <name>Mg(2+)</name>
        <dbReference type="ChEBI" id="CHEBI:18420"/>
    </cofactor>
    <cofactor evidence="15 16">
        <name>Mn(2+)</name>
        <dbReference type="ChEBI" id="CHEBI:29035"/>
    </cofactor>
    <text evidence="15 16">Binds 1 Mg(2+) or Mn(2+) ion per subunit.</text>
</comment>
<feature type="binding site" evidence="15">
    <location>
        <position position="225"/>
    </location>
    <ligand>
        <name>Mg(2+)</name>
        <dbReference type="ChEBI" id="CHEBI:18420"/>
    </ligand>
</feature>
<feature type="binding site" evidence="15">
    <location>
        <position position="249"/>
    </location>
    <ligand>
        <name>Mg(2+)</name>
        <dbReference type="ChEBI" id="CHEBI:18420"/>
    </ligand>
</feature>
<reference evidence="18 19" key="1">
    <citation type="submission" date="2018-09" db="EMBL/GenBank/DDBJ databases">
        <title>Phylogeny of the Shewanellaceae, and recommendation for two new genera, Pseudoshewanella and Parashewanella.</title>
        <authorList>
            <person name="Wang G."/>
        </authorList>
    </citation>
    <scope>NUCLEOTIDE SEQUENCE [LARGE SCALE GENOMIC DNA]</scope>
    <source>
        <strain evidence="18 19">C51</strain>
    </source>
</reference>
<feature type="binding site" evidence="15">
    <location>
        <position position="96"/>
    </location>
    <ligand>
        <name>substrate</name>
    </ligand>
</feature>
<evidence type="ECO:0000313" key="18">
    <source>
        <dbReference type="EMBL" id="RLV61647.1"/>
    </source>
</evidence>
<dbReference type="AlphaFoldDB" id="A0A3L8Q1T5"/>
<keyword evidence="11 15" id="KW-0520">NAD</keyword>
<evidence type="ECO:0000256" key="6">
    <source>
        <dbReference type="ARBA" id="ARBA00022430"/>
    </source>
</evidence>
<evidence type="ECO:0000256" key="5">
    <source>
        <dbReference type="ARBA" id="ARBA00011738"/>
    </source>
</evidence>
<dbReference type="PROSITE" id="PS00470">
    <property type="entry name" value="IDH_IMDH"/>
    <property type="match status" value="1"/>
</dbReference>
<comment type="subcellular location">
    <subcellularLocation>
        <location evidence="15">Cytoplasm</location>
    </subcellularLocation>
</comment>
<keyword evidence="7 15" id="KW-0028">Amino-acid biosynthesis</keyword>
<evidence type="ECO:0000256" key="8">
    <source>
        <dbReference type="ARBA" id="ARBA00022723"/>
    </source>
</evidence>
<dbReference type="GO" id="GO:0009098">
    <property type="term" value="P:L-leucine biosynthetic process"/>
    <property type="evidence" value="ECO:0007669"/>
    <property type="project" value="UniProtKB-UniRule"/>
</dbReference>
<dbReference type="InterPro" id="IPR019818">
    <property type="entry name" value="IsoCit/isopropylmalate_DH_CS"/>
</dbReference>
<accession>A0A3L8Q1T5</accession>
<keyword evidence="15" id="KW-0963">Cytoplasm</keyword>
<protein>
    <recommendedName>
        <fullName evidence="15">3-isopropylmalate dehydrogenase</fullName>
        <ecNumber evidence="15">1.1.1.85</ecNumber>
    </recommendedName>
    <alternativeName>
        <fullName evidence="15">3-IPM-DH</fullName>
    </alternativeName>
    <alternativeName>
        <fullName evidence="15">Beta-IPM dehydrogenase</fullName>
        <shortName evidence="15">IMDH</shortName>
    </alternativeName>
</protein>
<keyword evidence="19" id="KW-1185">Reference proteome</keyword>
<dbReference type="SMART" id="SM01329">
    <property type="entry name" value="Iso_dh"/>
    <property type="match status" value="1"/>
</dbReference>
<feature type="binding site" evidence="15">
    <location>
        <position position="253"/>
    </location>
    <ligand>
        <name>Mg(2+)</name>
        <dbReference type="ChEBI" id="CHEBI:18420"/>
    </ligand>
</feature>
<evidence type="ECO:0000256" key="7">
    <source>
        <dbReference type="ARBA" id="ARBA00022605"/>
    </source>
</evidence>
<feature type="site" description="Important for catalysis" evidence="15">
    <location>
        <position position="193"/>
    </location>
</feature>
<keyword evidence="9 15" id="KW-0460">Magnesium</keyword>
<feature type="site" description="Important for catalysis" evidence="15">
    <location>
        <position position="142"/>
    </location>
</feature>
<dbReference type="RefSeq" id="WP_121837046.1">
    <property type="nucleotide sequence ID" value="NZ_ML014753.1"/>
</dbReference>
<feature type="binding site" evidence="15">
    <location>
        <position position="225"/>
    </location>
    <ligand>
        <name>substrate</name>
    </ligand>
</feature>
<feature type="binding site" evidence="15">
    <location>
        <position position="135"/>
    </location>
    <ligand>
        <name>substrate</name>
    </ligand>
</feature>
<dbReference type="GO" id="GO:0005829">
    <property type="term" value="C:cytosol"/>
    <property type="evidence" value="ECO:0007669"/>
    <property type="project" value="TreeGrafter"/>
</dbReference>
<sequence>MLRVAVLAGDGIGPEVMEQAIKVLDTVSQQYDFEINYEHHDVGGCAIDNHGVALPESTLKGCEQADAILFGSVGGEKWSSLPPAQQPERASLLGLRGHFGLFCNMRPAQLQLSLSQLSPLRADISSSGFDILVMRELTGGIYFGEPKGRRDQDTAQETAFDTMIYSRSEIERITRLAFEAAQKRNHKVTSVDKANVLASSQLWREVVIEIAKDYPDVELEHMYIDNAAMQLVRAPNQFDVILCSNLFGDILSDICAMITGSMGLLPSASLNESGFGMYEPAGGSAPDIAGKGIANPIAQILSASLMLRFSLNQPQAADAIEQAVSAVLEQGFFTRDLVSDPSQNQALSTAEMGEKICQHILQYGSAAKGGQ</sequence>
<dbReference type="InterPro" id="IPR004429">
    <property type="entry name" value="Isopropylmalate_DH"/>
</dbReference>
<evidence type="ECO:0000256" key="11">
    <source>
        <dbReference type="ARBA" id="ARBA00023027"/>
    </source>
</evidence>
<keyword evidence="8 15" id="KW-0479">Metal-binding</keyword>
<proteinExistence type="inferred from homology"/>
<evidence type="ECO:0000256" key="10">
    <source>
        <dbReference type="ARBA" id="ARBA00023002"/>
    </source>
</evidence>
<feature type="binding site" evidence="15">
    <location>
        <begin position="283"/>
        <end position="295"/>
    </location>
    <ligand>
        <name>NAD(+)</name>
        <dbReference type="ChEBI" id="CHEBI:57540"/>
    </ligand>
</feature>
<dbReference type="SUPFAM" id="SSF53659">
    <property type="entry name" value="Isocitrate/Isopropylmalate dehydrogenase-like"/>
    <property type="match status" value="1"/>
</dbReference>
<dbReference type="EMBL" id="QZEI01000001">
    <property type="protein sequence ID" value="RLV61647.1"/>
    <property type="molecule type" value="Genomic_DNA"/>
</dbReference>
<name>A0A3L8Q1T5_9GAMM</name>
<dbReference type="FunFam" id="3.40.718.10:FF:000004">
    <property type="entry name" value="3-isopropylmalate dehydrogenase"/>
    <property type="match status" value="1"/>
</dbReference>
<dbReference type="UniPathway" id="UPA00048">
    <property type="reaction ID" value="UER00072"/>
</dbReference>
<keyword evidence="13 15" id="KW-0100">Branched-chain amino acid biosynthesis</keyword>
<dbReference type="HAMAP" id="MF_01033">
    <property type="entry name" value="LeuB_type1"/>
    <property type="match status" value="1"/>
</dbReference>
<dbReference type="GO" id="GO:0051287">
    <property type="term" value="F:NAD binding"/>
    <property type="evidence" value="ECO:0007669"/>
    <property type="project" value="InterPro"/>
</dbReference>
<organism evidence="18 19">
    <name type="scientific">Parashewanella curva</name>
    <dbReference type="NCBI Taxonomy" id="2338552"/>
    <lineage>
        <taxon>Bacteria</taxon>
        <taxon>Pseudomonadati</taxon>
        <taxon>Pseudomonadota</taxon>
        <taxon>Gammaproteobacteria</taxon>
        <taxon>Alteromonadales</taxon>
        <taxon>Shewanellaceae</taxon>
        <taxon>Parashewanella</taxon>
    </lineage>
</organism>
<dbReference type="NCBIfam" id="TIGR00169">
    <property type="entry name" value="leuB"/>
    <property type="match status" value="1"/>
</dbReference>
<comment type="function">
    <text evidence="14 15 16">Catalyzes the oxidation of 3-carboxy-2-hydroxy-4-methylpentanoate (3-isopropylmalate) to 3-carboxy-4-methyl-2-oxopentanoate. The product decarboxylates to 4-methyl-2 oxopentanoate.</text>
</comment>
<gene>
    <name evidence="15 18" type="primary">leuB</name>
    <name evidence="18" type="ORF">D5018_00580</name>
</gene>
<evidence type="ECO:0000256" key="13">
    <source>
        <dbReference type="ARBA" id="ARBA00023304"/>
    </source>
</evidence>
<comment type="pathway">
    <text evidence="3 15 16">Amino-acid biosynthesis; L-leucine biosynthesis; L-leucine from 3-methyl-2-oxobutanoate: step 3/4.</text>
</comment>
<dbReference type="PANTHER" id="PTHR42979:SF1">
    <property type="entry name" value="3-ISOPROPYLMALATE DEHYDROGENASE"/>
    <property type="match status" value="1"/>
</dbReference>
<evidence type="ECO:0000256" key="4">
    <source>
        <dbReference type="ARBA" id="ARBA00008319"/>
    </source>
</evidence>
<dbReference type="Pfam" id="PF00180">
    <property type="entry name" value="Iso_dh"/>
    <property type="match status" value="1"/>
</dbReference>
<dbReference type="OrthoDB" id="9806254at2"/>
<keyword evidence="10 15" id="KW-0560">Oxidoreductase</keyword>
<evidence type="ECO:0000256" key="12">
    <source>
        <dbReference type="ARBA" id="ARBA00023211"/>
    </source>
</evidence>
<dbReference type="Proteomes" id="UP000281474">
    <property type="component" value="Unassembled WGS sequence"/>
</dbReference>
<evidence type="ECO:0000259" key="17">
    <source>
        <dbReference type="SMART" id="SM01329"/>
    </source>
</evidence>